<evidence type="ECO:0000256" key="2">
    <source>
        <dbReference type="SAM" id="Phobius"/>
    </source>
</evidence>
<keyword evidence="5" id="KW-1185">Reference proteome</keyword>
<feature type="compositionally biased region" description="Polar residues" evidence="1">
    <location>
        <begin position="336"/>
        <end position="356"/>
    </location>
</feature>
<feature type="region of interest" description="Disordered" evidence="1">
    <location>
        <begin position="242"/>
        <end position="269"/>
    </location>
</feature>
<name>A0A9P6EM73_9AGAR</name>
<dbReference type="Proteomes" id="UP000807306">
    <property type="component" value="Unassembled WGS sequence"/>
</dbReference>
<dbReference type="EMBL" id="MU157836">
    <property type="protein sequence ID" value="KAF9531159.1"/>
    <property type="molecule type" value="Genomic_DNA"/>
</dbReference>
<gene>
    <name evidence="4" type="ORF">CPB83DRAFT_809505</name>
</gene>
<evidence type="ECO:0000313" key="4">
    <source>
        <dbReference type="EMBL" id="KAF9531159.1"/>
    </source>
</evidence>
<evidence type="ECO:0000256" key="1">
    <source>
        <dbReference type="SAM" id="MobiDB-lite"/>
    </source>
</evidence>
<accession>A0A9P6EM73</accession>
<reference evidence="4" key="1">
    <citation type="submission" date="2020-11" db="EMBL/GenBank/DDBJ databases">
        <authorList>
            <consortium name="DOE Joint Genome Institute"/>
            <person name="Ahrendt S."/>
            <person name="Riley R."/>
            <person name="Andreopoulos W."/>
            <person name="Labutti K."/>
            <person name="Pangilinan J."/>
            <person name="Ruiz-Duenas F.J."/>
            <person name="Barrasa J.M."/>
            <person name="Sanchez-Garcia M."/>
            <person name="Camarero S."/>
            <person name="Miyauchi S."/>
            <person name="Serrano A."/>
            <person name="Linde D."/>
            <person name="Babiker R."/>
            <person name="Drula E."/>
            <person name="Ayuso-Fernandez I."/>
            <person name="Pacheco R."/>
            <person name="Padilla G."/>
            <person name="Ferreira P."/>
            <person name="Barriuso J."/>
            <person name="Kellner H."/>
            <person name="Castanera R."/>
            <person name="Alfaro M."/>
            <person name="Ramirez L."/>
            <person name="Pisabarro A.G."/>
            <person name="Kuo A."/>
            <person name="Tritt A."/>
            <person name="Lipzen A."/>
            <person name="He G."/>
            <person name="Yan M."/>
            <person name="Ng V."/>
            <person name="Cullen D."/>
            <person name="Martin F."/>
            <person name="Rosso M.-N."/>
            <person name="Henrissat B."/>
            <person name="Hibbett D."/>
            <person name="Martinez A.T."/>
            <person name="Grigoriev I.V."/>
        </authorList>
    </citation>
    <scope>NUCLEOTIDE SEQUENCE</scope>
    <source>
        <strain evidence="4">CBS 506.95</strain>
    </source>
</reference>
<dbReference type="AlphaFoldDB" id="A0A9P6EM73"/>
<feature type="compositionally biased region" description="Polar residues" evidence="1">
    <location>
        <begin position="424"/>
        <end position="439"/>
    </location>
</feature>
<protein>
    <submittedName>
        <fullName evidence="4">Uncharacterized protein</fullName>
    </submittedName>
</protein>
<evidence type="ECO:0000313" key="5">
    <source>
        <dbReference type="Proteomes" id="UP000807306"/>
    </source>
</evidence>
<feature type="transmembrane region" description="Helical" evidence="2">
    <location>
        <begin position="277"/>
        <end position="301"/>
    </location>
</feature>
<keyword evidence="2" id="KW-0812">Transmembrane</keyword>
<feature type="chain" id="PRO_5040313011" evidence="3">
    <location>
        <begin position="25"/>
        <end position="483"/>
    </location>
</feature>
<feature type="compositionally biased region" description="Low complexity" evidence="1">
    <location>
        <begin position="357"/>
        <end position="372"/>
    </location>
</feature>
<feature type="compositionally biased region" description="Polar residues" evidence="1">
    <location>
        <begin position="386"/>
        <end position="396"/>
    </location>
</feature>
<dbReference type="OrthoDB" id="3267813at2759"/>
<feature type="signal peptide" evidence="3">
    <location>
        <begin position="1"/>
        <end position="24"/>
    </location>
</feature>
<keyword evidence="3" id="KW-0732">Signal</keyword>
<feature type="compositionally biased region" description="Gly residues" evidence="1">
    <location>
        <begin position="256"/>
        <end position="269"/>
    </location>
</feature>
<sequence length="483" mass="51310">MSQWVLIILSAALTSFTLPSYVNAYTWSIQQSPKQCGDMTVSVSGDGGKPPYRVLITPYGSPPWANTTEVRESFEQAFPGMDKEVTFKLKYPAQSQFVAVVSDASGFASGGTSIPIQVENSDDSSCFDASKQIVLFPWTFSTDPESRLVGCVNSRVYWNSNDNYLAKGTPKFQGIIPGGQSFDVPQNNSNITSIEGYGIGFDWKPSLRDGTTIILVGGDDRGNGTGGFMQFLVTQGNFPDRSCLNDNSPSSTPGTPAGGVATGAVHNGGPGTHGPNVGAIVGGVLGGVGFIIIALLLLWWWKRKQRQHQMRAPRQIWLEADDDAEQTGERRRSNFVAGSNSASTTGLTGQQLWNSNGSGPSRDSGWRSSDSGTTTPDPFILGVHPPTSNNSSRGDITSSTLSPTSTRRKGPLRPPEPSPVINIIQHQDAGTSRPSNAPPAQTIELPPAYASLGGRREQQPVGAPGRRPAPKGTGILNPSNGTS</sequence>
<keyword evidence="2" id="KW-0472">Membrane</keyword>
<keyword evidence="2" id="KW-1133">Transmembrane helix</keyword>
<comment type="caution">
    <text evidence="4">The sequence shown here is derived from an EMBL/GenBank/DDBJ whole genome shotgun (WGS) entry which is preliminary data.</text>
</comment>
<organism evidence="4 5">
    <name type="scientific">Crepidotus variabilis</name>
    <dbReference type="NCBI Taxonomy" id="179855"/>
    <lineage>
        <taxon>Eukaryota</taxon>
        <taxon>Fungi</taxon>
        <taxon>Dikarya</taxon>
        <taxon>Basidiomycota</taxon>
        <taxon>Agaricomycotina</taxon>
        <taxon>Agaricomycetes</taxon>
        <taxon>Agaricomycetidae</taxon>
        <taxon>Agaricales</taxon>
        <taxon>Agaricineae</taxon>
        <taxon>Crepidotaceae</taxon>
        <taxon>Crepidotus</taxon>
    </lineage>
</organism>
<proteinExistence type="predicted"/>
<evidence type="ECO:0000256" key="3">
    <source>
        <dbReference type="SAM" id="SignalP"/>
    </source>
</evidence>
<feature type="region of interest" description="Disordered" evidence="1">
    <location>
        <begin position="328"/>
        <end position="483"/>
    </location>
</feature>